<dbReference type="AlphaFoldDB" id="A0A3G2T7R2"/>
<dbReference type="PANTHER" id="PTHR45138">
    <property type="entry name" value="REGULATORY COMPONENTS OF SENSORY TRANSDUCTION SYSTEM"/>
    <property type="match status" value="1"/>
</dbReference>
<sequence>MNWRDIDKCFLVLLLGGLDILSWIIWWWISGSNSDLHIWINLDFYPTLMTAYSLLAFGFLILILLTKLLYRNHIYNKLVPYITIAYFGSSFIFGGFCVGILSPATIAGYVSLVTVALVLFERKVVYATVLPITSFILICISMSLAGTLEYSPIFSQQLQSMPLYKNSFWVYSMVYFYAPIFFISIVLFETLLIQWREREKAIQQASIIDSLTGIFNRRKMGELFESLKEQQGAFAIILLDLDHFKVINDTYGHDIGDIVLKRVARLLTENIDAEDTVGRFGGEEFIIFLKSDRLADAILVAEQCREAIASEIIYLDHQQKLQVSASFGITVARYPIHSKEEVVRQADQALYLAKRNGRNQVRHFFEIEITPHKERRQTI</sequence>
<dbReference type="SMART" id="SM00267">
    <property type="entry name" value="GGDEF"/>
    <property type="match status" value="1"/>
</dbReference>
<dbReference type="FunFam" id="3.30.70.270:FF:000001">
    <property type="entry name" value="Diguanylate cyclase domain protein"/>
    <property type="match status" value="1"/>
</dbReference>
<evidence type="ECO:0000313" key="6">
    <source>
        <dbReference type="EMBL" id="AYO56338.1"/>
    </source>
</evidence>
<accession>A0A3G2T7R2</accession>
<evidence type="ECO:0000313" key="7">
    <source>
        <dbReference type="Proteomes" id="UP000279962"/>
    </source>
</evidence>
<protein>
    <recommendedName>
        <fullName evidence="2">diguanylate cyclase</fullName>
        <ecNumber evidence="2">2.7.7.65</ecNumber>
    </recommendedName>
</protein>
<feature type="transmembrane region" description="Helical" evidence="4">
    <location>
        <begin position="78"/>
        <end position="94"/>
    </location>
</feature>
<dbReference type="InterPro" id="IPR000160">
    <property type="entry name" value="GGDEF_dom"/>
</dbReference>
<feature type="domain" description="GGDEF" evidence="5">
    <location>
        <begin position="232"/>
        <end position="366"/>
    </location>
</feature>
<keyword evidence="4" id="KW-0472">Membrane</keyword>
<dbReference type="PROSITE" id="PS50887">
    <property type="entry name" value="GGDEF"/>
    <property type="match status" value="1"/>
</dbReference>
<dbReference type="EC" id="2.7.7.65" evidence="2"/>
<dbReference type="NCBIfam" id="TIGR00254">
    <property type="entry name" value="GGDEF"/>
    <property type="match status" value="1"/>
</dbReference>
<evidence type="ECO:0000259" key="5">
    <source>
        <dbReference type="PROSITE" id="PS50887"/>
    </source>
</evidence>
<dbReference type="PANTHER" id="PTHR45138:SF9">
    <property type="entry name" value="DIGUANYLATE CYCLASE DGCM-RELATED"/>
    <property type="match status" value="1"/>
</dbReference>
<feature type="transmembrane region" description="Helical" evidence="4">
    <location>
        <begin position="127"/>
        <end position="148"/>
    </location>
</feature>
<dbReference type="InterPro" id="IPR050469">
    <property type="entry name" value="Diguanylate_Cyclase"/>
</dbReference>
<proteinExistence type="predicted"/>
<evidence type="ECO:0000256" key="3">
    <source>
        <dbReference type="ARBA" id="ARBA00034247"/>
    </source>
</evidence>
<comment type="catalytic activity">
    <reaction evidence="3">
        <text>2 GTP = 3',3'-c-di-GMP + 2 diphosphate</text>
        <dbReference type="Rhea" id="RHEA:24898"/>
        <dbReference type="ChEBI" id="CHEBI:33019"/>
        <dbReference type="ChEBI" id="CHEBI:37565"/>
        <dbReference type="ChEBI" id="CHEBI:58805"/>
        <dbReference type="EC" id="2.7.7.65"/>
    </reaction>
</comment>
<feature type="transmembrane region" description="Helical" evidence="4">
    <location>
        <begin position="9"/>
        <end position="29"/>
    </location>
</feature>
<reference evidence="6 7" key="1">
    <citation type="submission" date="2018-10" db="EMBL/GenBank/DDBJ databases">
        <title>The complete genome of Acinetobacter wuhouensis strain WCHAW010062.</title>
        <authorList>
            <person name="Hu Y."/>
            <person name="Long H."/>
            <person name="Feng Y."/>
            <person name="Zong Z."/>
        </authorList>
    </citation>
    <scope>NUCLEOTIDE SEQUENCE [LARGE SCALE GENOMIC DNA]</scope>
    <source>
        <strain evidence="6 7">WCHAW010062</strain>
    </source>
</reference>
<comment type="cofactor">
    <cofactor evidence="1">
        <name>Mg(2+)</name>
        <dbReference type="ChEBI" id="CHEBI:18420"/>
    </cofactor>
</comment>
<dbReference type="CDD" id="cd01949">
    <property type="entry name" value="GGDEF"/>
    <property type="match status" value="1"/>
</dbReference>
<gene>
    <name evidence="6" type="ORF">CDG68_17245</name>
</gene>
<evidence type="ECO:0000256" key="4">
    <source>
        <dbReference type="SAM" id="Phobius"/>
    </source>
</evidence>
<feature type="transmembrane region" description="Helical" evidence="4">
    <location>
        <begin position="49"/>
        <end position="66"/>
    </location>
</feature>
<dbReference type="InterPro" id="IPR029787">
    <property type="entry name" value="Nucleotide_cyclase"/>
</dbReference>
<organism evidence="6 7">
    <name type="scientific">Acinetobacter wuhouensis</name>
    <dbReference type="NCBI Taxonomy" id="1879050"/>
    <lineage>
        <taxon>Bacteria</taxon>
        <taxon>Pseudomonadati</taxon>
        <taxon>Pseudomonadota</taxon>
        <taxon>Gammaproteobacteria</taxon>
        <taxon>Moraxellales</taxon>
        <taxon>Moraxellaceae</taxon>
        <taxon>Acinetobacter</taxon>
    </lineage>
</organism>
<keyword evidence="4" id="KW-0812">Transmembrane</keyword>
<dbReference type="GO" id="GO:0052621">
    <property type="term" value="F:diguanylate cyclase activity"/>
    <property type="evidence" value="ECO:0007669"/>
    <property type="project" value="UniProtKB-EC"/>
</dbReference>
<feature type="transmembrane region" description="Helical" evidence="4">
    <location>
        <begin position="168"/>
        <end position="193"/>
    </location>
</feature>
<dbReference type="EMBL" id="CP033133">
    <property type="protein sequence ID" value="AYO56338.1"/>
    <property type="molecule type" value="Genomic_DNA"/>
</dbReference>
<keyword evidence="4" id="KW-1133">Transmembrane helix</keyword>
<feature type="transmembrane region" description="Helical" evidence="4">
    <location>
        <begin position="100"/>
        <end position="120"/>
    </location>
</feature>
<dbReference type="SUPFAM" id="SSF55073">
    <property type="entry name" value="Nucleotide cyclase"/>
    <property type="match status" value="1"/>
</dbReference>
<name>A0A3G2T7R2_9GAMM</name>
<evidence type="ECO:0000256" key="1">
    <source>
        <dbReference type="ARBA" id="ARBA00001946"/>
    </source>
</evidence>
<dbReference type="Proteomes" id="UP000279962">
    <property type="component" value="Chromosome"/>
</dbReference>
<dbReference type="Gene3D" id="3.30.70.270">
    <property type="match status" value="1"/>
</dbReference>
<evidence type="ECO:0000256" key="2">
    <source>
        <dbReference type="ARBA" id="ARBA00012528"/>
    </source>
</evidence>
<dbReference type="InterPro" id="IPR043128">
    <property type="entry name" value="Rev_trsase/Diguanyl_cyclase"/>
</dbReference>
<dbReference type="Pfam" id="PF00990">
    <property type="entry name" value="GGDEF"/>
    <property type="match status" value="1"/>
</dbReference>